<sequence>MIEKKSLSRKEGAARFDRRGASSSSSSPDQRGQIGERKRRNRDNHRCLFVSGKTDGFVGDYVCMIPPSL</sequence>
<reference evidence="2" key="1">
    <citation type="submission" date="2019-12" db="EMBL/GenBank/DDBJ databases">
        <title>Genome sequencing and annotation of Brassica cretica.</title>
        <authorList>
            <person name="Studholme D.J."/>
            <person name="Sarris P.F."/>
        </authorList>
    </citation>
    <scope>NUCLEOTIDE SEQUENCE</scope>
    <source>
        <strain evidence="2">PFS-001/15</strain>
        <tissue evidence="2">Leaf</tissue>
    </source>
</reference>
<evidence type="ECO:0000313" key="3">
    <source>
        <dbReference type="Proteomes" id="UP000712281"/>
    </source>
</evidence>
<organism evidence="2 3">
    <name type="scientific">Brassica cretica</name>
    <name type="common">Mustard</name>
    <dbReference type="NCBI Taxonomy" id="69181"/>
    <lineage>
        <taxon>Eukaryota</taxon>
        <taxon>Viridiplantae</taxon>
        <taxon>Streptophyta</taxon>
        <taxon>Embryophyta</taxon>
        <taxon>Tracheophyta</taxon>
        <taxon>Spermatophyta</taxon>
        <taxon>Magnoliopsida</taxon>
        <taxon>eudicotyledons</taxon>
        <taxon>Gunneridae</taxon>
        <taxon>Pentapetalae</taxon>
        <taxon>rosids</taxon>
        <taxon>malvids</taxon>
        <taxon>Brassicales</taxon>
        <taxon>Brassicaceae</taxon>
        <taxon>Brassiceae</taxon>
        <taxon>Brassica</taxon>
    </lineage>
</organism>
<evidence type="ECO:0000313" key="2">
    <source>
        <dbReference type="EMBL" id="KAF2553128.1"/>
    </source>
</evidence>
<dbReference type="EMBL" id="QGKW02001988">
    <property type="protein sequence ID" value="KAF2553128.1"/>
    <property type="molecule type" value="Genomic_DNA"/>
</dbReference>
<dbReference type="AlphaFoldDB" id="A0A8S9HAX7"/>
<dbReference type="Proteomes" id="UP000712281">
    <property type="component" value="Unassembled WGS sequence"/>
</dbReference>
<name>A0A8S9HAX7_BRACR</name>
<gene>
    <name evidence="2" type="ORF">F2Q68_00033676</name>
</gene>
<proteinExistence type="predicted"/>
<evidence type="ECO:0000256" key="1">
    <source>
        <dbReference type="SAM" id="MobiDB-lite"/>
    </source>
</evidence>
<accession>A0A8S9HAX7</accession>
<feature type="region of interest" description="Disordered" evidence="1">
    <location>
        <begin position="1"/>
        <end position="44"/>
    </location>
</feature>
<protein>
    <submittedName>
        <fullName evidence="2">Uncharacterized protein</fullName>
    </submittedName>
</protein>
<feature type="compositionally biased region" description="Basic and acidic residues" evidence="1">
    <location>
        <begin position="1"/>
        <end position="20"/>
    </location>
</feature>
<comment type="caution">
    <text evidence="2">The sequence shown here is derived from an EMBL/GenBank/DDBJ whole genome shotgun (WGS) entry which is preliminary data.</text>
</comment>